<protein>
    <recommendedName>
        <fullName evidence="1">THIF-type NAD/FAD binding fold domain-containing protein</fullName>
    </recommendedName>
</protein>
<dbReference type="EMBL" id="MGKL01000004">
    <property type="protein sequence ID" value="OGN26536.1"/>
    <property type="molecule type" value="Genomic_DNA"/>
</dbReference>
<comment type="caution">
    <text evidence="2">The sequence shown here is derived from an EMBL/GenBank/DDBJ whole genome shotgun (WGS) entry which is preliminary data.</text>
</comment>
<sequence length="215" mass="23917">MTEKITLIGAGSLGSFQALLISKIAHAIGCEIEVFDHDKVESHNTDNQLYRLSDAGSLKADSLKKIVYLLTEKNIKTEPVKINQSDILRLRGIVIVMVDSMAARREIFEACKNDASVSYYIEARTGGNTAYVYAFNPRQQGSISQYAQMLYSDKRVLNPACATIETVPALWAVAAAVAKILILIKKDDSFRDKFLEVVVNFEDLPLVKTDKKEII</sequence>
<gene>
    <name evidence="2" type="ORF">A2925_03285</name>
</gene>
<dbReference type="Proteomes" id="UP000178256">
    <property type="component" value="Unassembled WGS sequence"/>
</dbReference>
<accession>A0A1F8GPF5</accession>
<name>A0A1F8GPF5_9BACT</name>
<evidence type="ECO:0000313" key="2">
    <source>
        <dbReference type="EMBL" id="OGN26536.1"/>
    </source>
</evidence>
<dbReference type="STRING" id="1802697.A2925_03285"/>
<dbReference type="AlphaFoldDB" id="A0A1F8GPF5"/>
<evidence type="ECO:0000259" key="1">
    <source>
        <dbReference type="Pfam" id="PF00899"/>
    </source>
</evidence>
<dbReference type="InterPro" id="IPR000594">
    <property type="entry name" value="ThiF_NAD_FAD-bd"/>
</dbReference>
<organism evidence="2 3">
    <name type="scientific">Candidatus Yanofskybacteria bacterium RIFCSPLOWO2_01_FULL_44_22</name>
    <dbReference type="NCBI Taxonomy" id="1802697"/>
    <lineage>
        <taxon>Bacteria</taxon>
        <taxon>Candidatus Yanofskyibacteriota</taxon>
    </lineage>
</organism>
<proteinExistence type="predicted"/>
<reference evidence="2 3" key="1">
    <citation type="journal article" date="2016" name="Nat. Commun.">
        <title>Thousands of microbial genomes shed light on interconnected biogeochemical processes in an aquifer system.</title>
        <authorList>
            <person name="Anantharaman K."/>
            <person name="Brown C.T."/>
            <person name="Hug L.A."/>
            <person name="Sharon I."/>
            <person name="Castelle C.J."/>
            <person name="Probst A.J."/>
            <person name="Thomas B.C."/>
            <person name="Singh A."/>
            <person name="Wilkins M.J."/>
            <person name="Karaoz U."/>
            <person name="Brodie E.L."/>
            <person name="Williams K.H."/>
            <person name="Hubbard S.S."/>
            <person name="Banfield J.F."/>
        </authorList>
    </citation>
    <scope>NUCLEOTIDE SEQUENCE [LARGE SCALE GENOMIC DNA]</scope>
</reference>
<dbReference type="InterPro" id="IPR035985">
    <property type="entry name" value="Ubiquitin-activating_enz"/>
</dbReference>
<dbReference type="Gene3D" id="3.40.50.720">
    <property type="entry name" value="NAD(P)-binding Rossmann-like Domain"/>
    <property type="match status" value="1"/>
</dbReference>
<dbReference type="Pfam" id="PF00899">
    <property type="entry name" value="ThiF"/>
    <property type="match status" value="1"/>
</dbReference>
<feature type="domain" description="THIF-type NAD/FAD binding fold" evidence="1">
    <location>
        <begin position="4"/>
        <end position="205"/>
    </location>
</feature>
<evidence type="ECO:0000313" key="3">
    <source>
        <dbReference type="Proteomes" id="UP000178256"/>
    </source>
</evidence>
<dbReference type="SUPFAM" id="SSF69572">
    <property type="entry name" value="Activating enzymes of the ubiquitin-like proteins"/>
    <property type="match status" value="1"/>
</dbReference>
<dbReference type="GO" id="GO:0008641">
    <property type="term" value="F:ubiquitin-like modifier activating enzyme activity"/>
    <property type="evidence" value="ECO:0007669"/>
    <property type="project" value="InterPro"/>
</dbReference>